<reference evidence="1 2" key="1">
    <citation type="submission" date="2018-08" db="EMBL/GenBank/DDBJ databases">
        <title>Genome and evolution of the arbuscular mycorrhizal fungus Diversispora epigaea (formerly Glomus versiforme) and its bacterial endosymbionts.</title>
        <authorList>
            <person name="Sun X."/>
            <person name="Fei Z."/>
            <person name="Harrison M."/>
        </authorList>
    </citation>
    <scope>NUCLEOTIDE SEQUENCE [LARGE SCALE GENOMIC DNA]</scope>
    <source>
        <strain evidence="1 2">IT104</strain>
    </source>
</reference>
<dbReference type="AlphaFoldDB" id="A0A397JU86"/>
<evidence type="ECO:0000313" key="1">
    <source>
        <dbReference type="EMBL" id="RHZ87980.1"/>
    </source>
</evidence>
<protein>
    <recommendedName>
        <fullName evidence="3">MULE transposase domain-containing protein</fullName>
    </recommendedName>
</protein>
<comment type="caution">
    <text evidence="1">The sequence shown here is derived from an EMBL/GenBank/DDBJ whole genome shotgun (WGS) entry which is preliminary data.</text>
</comment>
<organism evidence="1 2">
    <name type="scientific">Diversispora epigaea</name>
    <dbReference type="NCBI Taxonomy" id="1348612"/>
    <lineage>
        <taxon>Eukaryota</taxon>
        <taxon>Fungi</taxon>
        <taxon>Fungi incertae sedis</taxon>
        <taxon>Mucoromycota</taxon>
        <taxon>Glomeromycotina</taxon>
        <taxon>Glomeromycetes</taxon>
        <taxon>Diversisporales</taxon>
        <taxon>Diversisporaceae</taxon>
        <taxon>Diversispora</taxon>
    </lineage>
</organism>
<gene>
    <name evidence="1" type="ORF">Glove_27g51</name>
</gene>
<sequence>MEMSLINTIVSEEDPSKSFTPITFEYLQHKRNIYEGYWYRKPSFLLIKRNTPESSNTSSENEEEVYITKNTSVETILHSLTPIEYPPTSINGVAIIFHVEGWQNADAAFTDIQYSMGKPCGQHNTSCSYLGNVAVTKKDRTCQGLKICEFASSELLEMTHKTVEFNSDLRLKISEELSTDNVKNNTFVIYLAAIKTECRYKNNGIQCDGKAVLKCFRRHDEITPPTYFIGCSKWRSNEKYHRFISIQENTDLNLLRQLLDGLWEYYTIVQKKHIVVTHPHCERNIVKQGSIIQKTCNVKYSKLIPLDIKKCPYMILVSRGIHSHPPPPPNRVPITIRDRLQELIHQANDNTGDVTPTRIISGNLIKTYFGTEYLAEVHASLNNADRLRYHVDKIQKEINPQGTGLLGVVYNYSKNINNFCEYVKRLEFFEDNHVMIICTTPEQLSEWVKCQYFEIDLSFKRVAEEINEFEINYFNLNHNLIITFARVFTNCATSVAYYRIFHSLFDLILQLTGSSPQFKHIHGNGWGCIIADLDYAQAKGLGMILNEIDKTKDWEEHLVHILKSCQVHYKRKIRENKYDEIVSNDMLALLSADSEDIINKLFDNILKNDENTTSWVSFYKQTWVIGSLNKTMSKIDNEIWITVPNNTNVAEAAHALSNRRGKNLKLITAIKQGYKLDKERLIAINNNNKYNIPFRGRDKGSIARKVSSNKRQANKLIKKAKTTFSKRKQNENASSSKKKLKKTITIESDIEDNQNEDNQDQENIEFQEKVMALKERQLTLREREAKIREIELNNLIKEKELNNN</sequence>
<dbReference type="EMBL" id="PQFF01000025">
    <property type="protein sequence ID" value="RHZ87980.1"/>
    <property type="molecule type" value="Genomic_DNA"/>
</dbReference>
<evidence type="ECO:0000313" key="2">
    <source>
        <dbReference type="Proteomes" id="UP000266861"/>
    </source>
</evidence>
<dbReference type="OrthoDB" id="2335006at2759"/>
<name>A0A397JU86_9GLOM</name>
<dbReference type="Proteomes" id="UP000266861">
    <property type="component" value="Unassembled WGS sequence"/>
</dbReference>
<keyword evidence="2" id="KW-1185">Reference proteome</keyword>
<proteinExistence type="predicted"/>
<accession>A0A397JU86</accession>
<evidence type="ECO:0008006" key="3">
    <source>
        <dbReference type="Google" id="ProtNLM"/>
    </source>
</evidence>